<feature type="active site" description="Charge relay system" evidence="1">
    <location>
        <position position="198"/>
    </location>
</feature>
<keyword evidence="4" id="KW-1185">Reference proteome</keyword>
<dbReference type="InterPro" id="IPR029058">
    <property type="entry name" value="AB_hydrolase_fold"/>
</dbReference>
<dbReference type="InterPro" id="IPR022742">
    <property type="entry name" value="Hydrolase_4"/>
</dbReference>
<evidence type="ECO:0000256" key="1">
    <source>
        <dbReference type="PIRSR" id="PIRSR017388-1"/>
    </source>
</evidence>
<organism evidence="3 4">
    <name type="scientific">Candidatus Nephthysia bennettiae</name>
    <dbReference type="NCBI Taxonomy" id="3127016"/>
    <lineage>
        <taxon>Bacteria</taxon>
        <taxon>Bacillati</taxon>
        <taxon>Candidatus Dormiibacterota</taxon>
        <taxon>Candidatus Dormibacteria</taxon>
        <taxon>Candidatus Dormibacterales</taxon>
        <taxon>Candidatus Dormibacteraceae</taxon>
        <taxon>Candidatus Nephthysia</taxon>
    </lineage>
</organism>
<accession>A0A934N3M6</accession>
<dbReference type="InterPro" id="IPR050266">
    <property type="entry name" value="AB_hydrolase_sf"/>
</dbReference>
<evidence type="ECO:0000313" key="4">
    <source>
        <dbReference type="Proteomes" id="UP000612893"/>
    </source>
</evidence>
<dbReference type="PANTHER" id="PTHR43798">
    <property type="entry name" value="MONOACYLGLYCEROL LIPASE"/>
    <property type="match status" value="1"/>
</dbReference>
<sequence>MPAPLMPGAGGYFFEGGELGCLLLHGFTGTPQNVRPLADYLARRGLTVSVPRIAGHGTSVEDLDHTGPDDWLATAEKAMADLRQSCQHIVVGGISLGGTYALELARHHQDLLGIIVMAAPVLDIEPLEQVVTDPNRPKAIPAPWANVGVLTNDIASGGIVYMEMPLKALEKGMELIRQVRAGLHEVRCPTLLIYGDADQIVDKANGPYVLQHVGAPDKRLLALADSSHEVTLDYDRERVMVEAYDFIRRVSSKGQLAEPSRAGS</sequence>
<evidence type="ECO:0000259" key="2">
    <source>
        <dbReference type="Pfam" id="PF12146"/>
    </source>
</evidence>
<dbReference type="Proteomes" id="UP000612893">
    <property type="component" value="Unassembled WGS sequence"/>
</dbReference>
<dbReference type="SUPFAM" id="SSF53474">
    <property type="entry name" value="alpha/beta-Hydrolases"/>
    <property type="match status" value="1"/>
</dbReference>
<dbReference type="Pfam" id="PF12146">
    <property type="entry name" value="Hydrolase_4"/>
    <property type="match status" value="1"/>
</dbReference>
<name>A0A934N3M6_9BACT</name>
<comment type="caution">
    <text evidence="3">The sequence shown here is derived from an EMBL/GenBank/DDBJ whole genome shotgun (WGS) entry which is preliminary data.</text>
</comment>
<reference evidence="3" key="1">
    <citation type="submission" date="2020-10" db="EMBL/GenBank/DDBJ databases">
        <title>Ca. Dormibacterota MAGs.</title>
        <authorList>
            <person name="Montgomery K."/>
        </authorList>
    </citation>
    <scope>NUCLEOTIDE SEQUENCE [LARGE SCALE GENOMIC DNA]</scope>
    <source>
        <strain evidence="3">SC8812_S17_10</strain>
    </source>
</reference>
<dbReference type="Gene3D" id="3.40.50.1820">
    <property type="entry name" value="alpha/beta hydrolase"/>
    <property type="match status" value="1"/>
</dbReference>
<dbReference type="PANTHER" id="PTHR43798:SF33">
    <property type="entry name" value="HYDROLASE, PUTATIVE (AFU_ORTHOLOGUE AFUA_2G14860)-RELATED"/>
    <property type="match status" value="1"/>
</dbReference>
<feature type="domain" description="Serine aminopeptidase S33" evidence="2">
    <location>
        <begin position="21"/>
        <end position="233"/>
    </location>
</feature>
<feature type="active site" description="Nucleophile" evidence="1">
    <location>
        <position position="95"/>
    </location>
</feature>
<evidence type="ECO:0000313" key="3">
    <source>
        <dbReference type="EMBL" id="MBJ7599330.1"/>
    </source>
</evidence>
<dbReference type="GO" id="GO:0016787">
    <property type="term" value="F:hydrolase activity"/>
    <property type="evidence" value="ECO:0007669"/>
    <property type="project" value="UniProtKB-KW"/>
</dbReference>
<feature type="active site" description="Charge relay system" evidence="1">
    <location>
        <position position="228"/>
    </location>
</feature>
<dbReference type="EMBL" id="JAEKNR010000148">
    <property type="protein sequence ID" value="MBJ7599330.1"/>
    <property type="molecule type" value="Genomic_DNA"/>
</dbReference>
<dbReference type="InterPro" id="IPR012354">
    <property type="entry name" value="Esterase_lipase"/>
</dbReference>
<proteinExistence type="predicted"/>
<gene>
    <name evidence="3" type="ORF">JF922_14795</name>
</gene>
<dbReference type="PIRSF" id="PIRSF017388">
    <property type="entry name" value="Esterase_lipase"/>
    <property type="match status" value="1"/>
</dbReference>
<protein>
    <submittedName>
        <fullName evidence="3">Alpha/beta fold hydrolase</fullName>
    </submittedName>
</protein>
<dbReference type="RefSeq" id="WP_338202825.1">
    <property type="nucleotide sequence ID" value="NZ_JAEKNR010000148.1"/>
</dbReference>
<dbReference type="AlphaFoldDB" id="A0A934N3M6"/>
<keyword evidence="3" id="KW-0378">Hydrolase</keyword>